<dbReference type="AlphaFoldDB" id="A0A6C0DCL6"/>
<accession>A0A6C0DCL6</accession>
<dbReference type="EMBL" id="MN739580">
    <property type="protein sequence ID" value="QHT14247.1"/>
    <property type="molecule type" value="Genomic_DNA"/>
</dbReference>
<organism evidence="1">
    <name type="scientific">viral metagenome</name>
    <dbReference type="NCBI Taxonomy" id="1070528"/>
    <lineage>
        <taxon>unclassified sequences</taxon>
        <taxon>metagenomes</taxon>
        <taxon>organismal metagenomes</taxon>
    </lineage>
</organism>
<protein>
    <submittedName>
        <fullName evidence="1">Uncharacterized protein</fullName>
    </submittedName>
</protein>
<evidence type="ECO:0000313" key="1">
    <source>
        <dbReference type="EMBL" id="QHT14247.1"/>
    </source>
</evidence>
<sequence>MTSLGAFNTQLIRFFEELSMTYPEERDIKNGLDAIQAAKKINPKLILDLFWKHVCKDLDEKIQAEDAEYVIEYAKNKIANRYNEMSPALMIFDRHWTTMSQDNQSAIWNYLKVLCILCKKARDSGVKY</sequence>
<name>A0A6C0DCL6_9ZZZZ</name>
<reference evidence="1" key="1">
    <citation type="journal article" date="2020" name="Nature">
        <title>Giant virus diversity and host interactions through global metagenomics.</title>
        <authorList>
            <person name="Schulz F."/>
            <person name="Roux S."/>
            <person name="Paez-Espino D."/>
            <person name="Jungbluth S."/>
            <person name="Walsh D.A."/>
            <person name="Denef V.J."/>
            <person name="McMahon K.D."/>
            <person name="Konstantinidis K.T."/>
            <person name="Eloe-Fadrosh E.A."/>
            <person name="Kyrpides N.C."/>
            <person name="Woyke T."/>
        </authorList>
    </citation>
    <scope>NUCLEOTIDE SEQUENCE</scope>
    <source>
        <strain evidence="1">GVMAG-M-3300023174-137</strain>
    </source>
</reference>
<proteinExistence type="predicted"/>